<dbReference type="AlphaFoldDB" id="A0A218ZEE3"/>
<evidence type="ECO:0000313" key="1">
    <source>
        <dbReference type="EMBL" id="OWP06461.1"/>
    </source>
</evidence>
<keyword evidence="2" id="KW-1185">Reference proteome</keyword>
<reference evidence="1 2" key="1">
    <citation type="submission" date="2017-04" db="EMBL/GenBank/DDBJ databases">
        <title>Draft genome sequence of Marssonina coronaria NL1: causal agent of apple blotch.</title>
        <authorList>
            <person name="Cheng Q."/>
        </authorList>
    </citation>
    <scope>NUCLEOTIDE SEQUENCE [LARGE SCALE GENOMIC DNA]</scope>
    <source>
        <strain evidence="1 2">NL1</strain>
    </source>
</reference>
<dbReference type="Proteomes" id="UP000242519">
    <property type="component" value="Unassembled WGS sequence"/>
</dbReference>
<comment type="caution">
    <text evidence="1">The sequence shown here is derived from an EMBL/GenBank/DDBJ whole genome shotgun (WGS) entry which is preliminary data.</text>
</comment>
<organism evidence="1 2">
    <name type="scientific">Diplocarpon coronariae</name>
    <dbReference type="NCBI Taxonomy" id="2795749"/>
    <lineage>
        <taxon>Eukaryota</taxon>
        <taxon>Fungi</taxon>
        <taxon>Dikarya</taxon>
        <taxon>Ascomycota</taxon>
        <taxon>Pezizomycotina</taxon>
        <taxon>Leotiomycetes</taxon>
        <taxon>Helotiales</taxon>
        <taxon>Drepanopezizaceae</taxon>
        <taxon>Diplocarpon</taxon>
    </lineage>
</organism>
<protein>
    <submittedName>
        <fullName evidence="1">Uncharacterized protein</fullName>
    </submittedName>
</protein>
<proteinExistence type="predicted"/>
<accession>A0A218ZEE3</accession>
<dbReference type="InParanoid" id="A0A218ZEE3"/>
<sequence length="42" mass="4192">MAPFSLAARLAKAFEASAAALVIAPSVAPQAAPRAMPLKEGV</sequence>
<gene>
    <name evidence="1" type="ORF">B2J93_9234</name>
</gene>
<evidence type="ECO:0000313" key="2">
    <source>
        <dbReference type="Proteomes" id="UP000242519"/>
    </source>
</evidence>
<name>A0A218ZEE3_9HELO</name>
<dbReference type="EMBL" id="MZNU01000046">
    <property type="protein sequence ID" value="OWP06461.1"/>
    <property type="molecule type" value="Genomic_DNA"/>
</dbReference>